<evidence type="ECO:0000313" key="3">
    <source>
        <dbReference type="Proteomes" id="UP001201163"/>
    </source>
</evidence>
<organism evidence="2 3">
    <name type="scientific">Lactarius akahatsu</name>
    <dbReference type="NCBI Taxonomy" id="416441"/>
    <lineage>
        <taxon>Eukaryota</taxon>
        <taxon>Fungi</taxon>
        <taxon>Dikarya</taxon>
        <taxon>Basidiomycota</taxon>
        <taxon>Agaricomycotina</taxon>
        <taxon>Agaricomycetes</taxon>
        <taxon>Russulales</taxon>
        <taxon>Russulaceae</taxon>
        <taxon>Lactarius</taxon>
    </lineage>
</organism>
<accession>A0AAD4L7G2</accession>
<evidence type="ECO:0000256" key="1">
    <source>
        <dbReference type="SAM" id="MobiDB-lite"/>
    </source>
</evidence>
<comment type="caution">
    <text evidence="2">The sequence shown here is derived from an EMBL/GenBank/DDBJ whole genome shotgun (WGS) entry which is preliminary data.</text>
</comment>
<keyword evidence="3" id="KW-1185">Reference proteome</keyword>
<feature type="region of interest" description="Disordered" evidence="1">
    <location>
        <begin position="52"/>
        <end position="71"/>
    </location>
</feature>
<name>A0AAD4L7G2_9AGAM</name>
<feature type="compositionally biased region" description="Basic and acidic residues" evidence="1">
    <location>
        <begin position="52"/>
        <end position="63"/>
    </location>
</feature>
<dbReference type="AlphaFoldDB" id="A0AAD4L7G2"/>
<gene>
    <name evidence="2" type="ORF">EDB92DRAFT_1954366</name>
</gene>
<feature type="region of interest" description="Disordered" evidence="1">
    <location>
        <begin position="89"/>
        <end position="131"/>
    </location>
</feature>
<dbReference type="EMBL" id="JAKELL010000147">
    <property type="protein sequence ID" value="KAH8980017.1"/>
    <property type="molecule type" value="Genomic_DNA"/>
</dbReference>
<reference evidence="2" key="1">
    <citation type="submission" date="2022-01" db="EMBL/GenBank/DDBJ databases">
        <title>Comparative genomics reveals a dynamic genome evolution in the ectomycorrhizal milk-cap (Lactarius) mushrooms.</title>
        <authorList>
            <consortium name="DOE Joint Genome Institute"/>
            <person name="Lebreton A."/>
            <person name="Tang N."/>
            <person name="Kuo A."/>
            <person name="LaButti K."/>
            <person name="Drula E."/>
            <person name="Barry K."/>
            <person name="Clum A."/>
            <person name="Lipzen A."/>
            <person name="Mousain D."/>
            <person name="Ng V."/>
            <person name="Wang R."/>
            <person name="Wang X."/>
            <person name="Dai Y."/>
            <person name="Henrissat B."/>
            <person name="Grigoriev I.V."/>
            <person name="Guerin-Laguette A."/>
            <person name="Yu F."/>
            <person name="Martin F.M."/>
        </authorList>
    </citation>
    <scope>NUCLEOTIDE SEQUENCE</scope>
    <source>
        <strain evidence="2">QP</strain>
    </source>
</reference>
<evidence type="ECO:0000313" key="2">
    <source>
        <dbReference type="EMBL" id="KAH8980017.1"/>
    </source>
</evidence>
<protein>
    <submittedName>
        <fullName evidence="2">Uncharacterized protein</fullName>
    </submittedName>
</protein>
<sequence>MDHLTGVLKKGRIKDRTDSVLDAHFRSQVVDWWTRKQNAVIKEDIAKAIKESLKHEDQHERRNSKYQRLPQWAAGPAKLNYNPATLMQVPKASKRSSPLRNWRDGLWSSEGDGGGEGMEHRSITSSLQTMT</sequence>
<proteinExistence type="predicted"/>
<dbReference type="Proteomes" id="UP001201163">
    <property type="component" value="Unassembled WGS sequence"/>
</dbReference>